<dbReference type="InterPro" id="IPR036291">
    <property type="entry name" value="NAD(P)-bd_dom_sf"/>
</dbReference>
<dbReference type="InterPro" id="IPR051122">
    <property type="entry name" value="SDR_DHRS6-like"/>
</dbReference>
<dbReference type="EMBL" id="MCFJ01000015">
    <property type="protein sequence ID" value="ORY58747.1"/>
    <property type="molecule type" value="Genomic_DNA"/>
</dbReference>
<dbReference type="PANTHER" id="PTHR43477:SF1">
    <property type="entry name" value="DIHYDROANTICAPSIN 7-DEHYDROGENASE"/>
    <property type="match status" value="1"/>
</dbReference>
<organism evidence="4 5">
    <name type="scientific">Pseudomassariella vexata</name>
    <dbReference type="NCBI Taxonomy" id="1141098"/>
    <lineage>
        <taxon>Eukaryota</taxon>
        <taxon>Fungi</taxon>
        <taxon>Dikarya</taxon>
        <taxon>Ascomycota</taxon>
        <taxon>Pezizomycotina</taxon>
        <taxon>Sordariomycetes</taxon>
        <taxon>Xylariomycetidae</taxon>
        <taxon>Amphisphaeriales</taxon>
        <taxon>Pseudomassariaceae</taxon>
        <taxon>Pseudomassariella</taxon>
    </lineage>
</organism>
<dbReference type="InParanoid" id="A0A1Y2DHL8"/>
<gene>
    <name evidence="4" type="ORF">BCR38DRAFT_352734</name>
</gene>
<evidence type="ECO:0000256" key="2">
    <source>
        <dbReference type="ARBA" id="ARBA00022857"/>
    </source>
</evidence>
<accession>A0A1Y2DHL8</accession>
<dbReference type="RefSeq" id="XP_040711559.1">
    <property type="nucleotide sequence ID" value="XM_040856726.1"/>
</dbReference>
<dbReference type="PRINTS" id="PR00081">
    <property type="entry name" value="GDHRDH"/>
</dbReference>
<keyword evidence="2" id="KW-0521">NADP</keyword>
<evidence type="ECO:0008006" key="6">
    <source>
        <dbReference type="Google" id="ProtNLM"/>
    </source>
</evidence>
<sequence>MSLSSLKHLTKLVGARVLVMGGTSGIGFSVAEAAMQHGAHIIISGSDANKLRDALTRLRQSYVSQANGPARFLLAAYGSAADEAIRGCTCDLADPEVIESNVEGLLRFASSSGLIDHVVFTAGNAFDITPPKNATIAAVHDTMMVRSTAPIIVAKYLPQYTNMAPGGSFTITGGSTATKPQPNWSILASASAAVEGLARGLAVDLQPLRVNCVAPGVVHTEIFNRVAEERRELLLNTFKKASTTGTVGQAEDLAEAYLYCMKDKYVTGTVISSNGGRLLV</sequence>
<proteinExistence type="inferred from homology"/>
<comment type="caution">
    <text evidence="4">The sequence shown here is derived from an EMBL/GenBank/DDBJ whole genome shotgun (WGS) entry which is preliminary data.</text>
</comment>
<evidence type="ECO:0000256" key="1">
    <source>
        <dbReference type="ARBA" id="ARBA00006484"/>
    </source>
</evidence>
<dbReference type="InterPro" id="IPR057571">
    <property type="entry name" value="SDR_PhqE-like"/>
</dbReference>
<protein>
    <recommendedName>
        <fullName evidence="6">Short chain dehydrogenase</fullName>
    </recommendedName>
</protein>
<evidence type="ECO:0000313" key="5">
    <source>
        <dbReference type="Proteomes" id="UP000193689"/>
    </source>
</evidence>
<dbReference type="PANTHER" id="PTHR43477">
    <property type="entry name" value="DIHYDROANTICAPSIN 7-DEHYDROGENASE"/>
    <property type="match status" value="1"/>
</dbReference>
<dbReference type="Proteomes" id="UP000193689">
    <property type="component" value="Unassembled WGS sequence"/>
</dbReference>
<dbReference type="OrthoDB" id="294295at2759"/>
<evidence type="ECO:0000256" key="3">
    <source>
        <dbReference type="ARBA" id="ARBA00023002"/>
    </source>
</evidence>
<dbReference type="AlphaFoldDB" id="A0A1Y2DHL8"/>
<dbReference type="Gene3D" id="3.40.50.720">
    <property type="entry name" value="NAD(P)-binding Rossmann-like Domain"/>
    <property type="match status" value="1"/>
</dbReference>
<dbReference type="InterPro" id="IPR002347">
    <property type="entry name" value="SDR_fam"/>
</dbReference>
<keyword evidence="5" id="KW-1185">Reference proteome</keyword>
<dbReference type="GO" id="GO:0016491">
    <property type="term" value="F:oxidoreductase activity"/>
    <property type="evidence" value="ECO:0007669"/>
    <property type="project" value="UniProtKB-KW"/>
</dbReference>
<name>A0A1Y2DHL8_9PEZI</name>
<dbReference type="GeneID" id="63772938"/>
<comment type="similarity">
    <text evidence="1">Belongs to the short-chain dehydrogenases/reductases (SDR) family.</text>
</comment>
<evidence type="ECO:0000313" key="4">
    <source>
        <dbReference type="EMBL" id="ORY58747.1"/>
    </source>
</evidence>
<keyword evidence="3" id="KW-0560">Oxidoreductase</keyword>
<dbReference type="STRING" id="1141098.A0A1Y2DHL8"/>
<reference evidence="4 5" key="1">
    <citation type="submission" date="2016-07" db="EMBL/GenBank/DDBJ databases">
        <title>Pervasive Adenine N6-methylation of Active Genes in Fungi.</title>
        <authorList>
            <consortium name="DOE Joint Genome Institute"/>
            <person name="Mondo S.J."/>
            <person name="Dannebaum R.O."/>
            <person name="Kuo R.C."/>
            <person name="Labutti K."/>
            <person name="Haridas S."/>
            <person name="Kuo A."/>
            <person name="Salamov A."/>
            <person name="Ahrendt S.R."/>
            <person name="Lipzen A."/>
            <person name="Sullivan W."/>
            <person name="Andreopoulos W.B."/>
            <person name="Clum A."/>
            <person name="Lindquist E."/>
            <person name="Daum C."/>
            <person name="Ramamoorthy G.K."/>
            <person name="Gryganskyi A."/>
            <person name="Culley D."/>
            <person name="Magnuson J.K."/>
            <person name="James T.Y."/>
            <person name="O'Malley M.A."/>
            <person name="Stajich J.E."/>
            <person name="Spatafora J.W."/>
            <person name="Visel A."/>
            <person name="Grigoriev I.V."/>
        </authorList>
    </citation>
    <scope>NUCLEOTIDE SEQUENCE [LARGE SCALE GENOMIC DNA]</scope>
    <source>
        <strain evidence="4 5">CBS 129021</strain>
    </source>
</reference>
<dbReference type="SUPFAM" id="SSF51735">
    <property type="entry name" value="NAD(P)-binding Rossmann-fold domains"/>
    <property type="match status" value="1"/>
</dbReference>
<dbReference type="Pfam" id="PF23441">
    <property type="entry name" value="SDR"/>
    <property type="match status" value="1"/>
</dbReference>